<reference evidence="1" key="2">
    <citation type="submission" date="2001-01" db="EMBL/GenBank/DDBJ databases">
        <authorList>
            <person name="El-Sayed N.M."/>
            <person name="Khalak H."/>
            <person name="Adams M.D."/>
        </authorList>
    </citation>
    <scope>NUCLEOTIDE SEQUENCE</scope>
    <source>
        <strain evidence="1">GUTat10.1</strain>
    </source>
</reference>
<accession>Q582Y9</accession>
<reference evidence="1" key="3">
    <citation type="submission" date="2005-04" db="EMBL/GenBank/DDBJ databases">
        <authorList>
            <person name="Haas B."/>
            <person name="Blandin G."/>
            <person name="El-Sayed N."/>
        </authorList>
    </citation>
    <scope>NUCLEOTIDE SEQUENCE</scope>
    <source>
        <strain evidence="1">GUTat10.1</strain>
    </source>
</reference>
<name>Q582Y9_9TRYP</name>
<organism evidence="1">
    <name type="scientific">Trypanosoma brucei</name>
    <dbReference type="NCBI Taxonomy" id="5691"/>
    <lineage>
        <taxon>Eukaryota</taxon>
        <taxon>Discoba</taxon>
        <taxon>Euglenozoa</taxon>
        <taxon>Kinetoplastea</taxon>
        <taxon>Metakinetoplastina</taxon>
        <taxon>Trypanosomatida</taxon>
        <taxon>Trypanosomatidae</taxon>
        <taxon>Trypanosoma</taxon>
    </lineage>
</organism>
<proteinExistence type="predicted"/>
<evidence type="ECO:0000313" key="1">
    <source>
        <dbReference type="EMBL" id="AAX80828.1"/>
    </source>
</evidence>
<gene>
    <name evidence="1" type="ORF">Tb04.4J6.370</name>
</gene>
<reference evidence="1" key="1">
    <citation type="submission" date="2001-01" db="EMBL/GenBank/DDBJ databases">
        <authorList>
            <person name="Ghedin E."/>
            <person name="Blandin G."/>
            <person name="Bartholomeu D."/>
            <person name="Caler E."/>
            <person name="Haas B."/>
            <person name="Hannick L."/>
            <person name="Shallom J."/>
            <person name="Hou L."/>
            <person name="Djikeng A."/>
            <person name="Feldblyum T."/>
            <person name="Hostetler J."/>
            <person name="Johnson J."/>
            <person name="Jones K."/>
            <person name="Koo H.L."/>
            <person name="Larkin C."/>
            <person name="Pai G."/>
            <person name="Peterson J."/>
            <person name="Khalak H.G."/>
            <person name="Salzberg S."/>
            <person name="Simpson A.J."/>
            <person name="Tallon L."/>
            <person name="Van Aken S."/>
            <person name="Wanless D."/>
            <person name="White O."/>
            <person name="Wortman J."/>
            <person name="Fraser C.M."/>
            <person name="El-Sayed N.M.A."/>
        </authorList>
    </citation>
    <scope>NUCLEOTIDE SEQUENCE</scope>
    <source>
        <strain evidence="1">GUTat10.1</strain>
    </source>
</reference>
<dbReference type="AlphaFoldDB" id="Q582Y9"/>
<protein>
    <submittedName>
        <fullName evidence="1">Uncharacterized protein</fullName>
    </submittedName>
</protein>
<sequence length="56" mass="5954">MLSPVRFDGSQCVMRYGVCVCVCARDTMGCGTSDGVDNRMALNEVASWFGNTSPTG</sequence>
<dbReference type="EMBL" id="AC087606">
    <property type="protein sequence ID" value="AAX80828.1"/>
    <property type="molecule type" value="Genomic_DNA"/>
</dbReference>